<organism evidence="1 2">
    <name type="scientific">Francisella philomiragia</name>
    <dbReference type="NCBI Taxonomy" id="28110"/>
    <lineage>
        <taxon>Bacteria</taxon>
        <taxon>Pseudomonadati</taxon>
        <taxon>Pseudomonadota</taxon>
        <taxon>Gammaproteobacteria</taxon>
        <taxon>Thiotrichales</taxon>
        <taxon>Francisellaceae</taxon>
        <taxon>Francisella</taxon>
    </lineage>
</organism>
<keyword evidence="2" id="KW-1185">Reference proteome</keyword>
<dbReference type="EMBL" id="JACTSG010000001">
    <property type="protein sequence ID" value="MBK2301350.1"/>
    <property type="molecule type" value="Genomic_DNA"/>
</dbReference>
<reference evidence="1 2" key="1">
    <citation type="submission" date="2020-08" db="EMBL/GenBank/DDBJ databases">
        <title>Comparative genomics of Francisella species.</title>
        <authorList>
            <person name="Sahl J."/>
            <person name="Sjodin A."/>
            <person name="Wagner D."/>
            <person name="Forsman M."/>
        </authorList>
    </citation>
    <scope>NUCLEOTIDE SEQUENCE [LARGE SCALE GENOMIC DNA]</scope>
    <source>
        <strain evidence="1 2">F1093</strain>
    </source>
</reference>
<dbReference type="Proteomes" id="UP000760407">
    <property type="component" value="Unassembled WGS sequence"/>
</dbReference>
<name>A0ABS1G958_9GAMM</name>
<accession>A0ABS1G958</accession>
<sequence length="130" mass="15377">MRAIKTIDQIARQKQRDVLFIQVKPNPLKSFEHYQNYKPWQEIKAWLVDNSIPHEICGAFSKDSLILAGYCGDIYIDLPNDDSLEMIQKIDEYFNYTGERLDGKQRLCIFSYDEAIKYAERDTAEFWDDI</sequence>
<evidence type="ECO:0000313" key="2">
    <source>
        <dbReference type="Proteomes" id="UP000760407"/>
    </source>
</evidence>
<gene>
    <name evidence="1" type="ORF">IBE52_00285</name>
</gene>
<evidence type="ECO:0000313" key="1">
    <source>
        <dbReference type="EMBL" id="MBK2301350.1"/>
    </source>
</evidence>
<proteinExistence type="predicted"/>
<dbReference type="RefSeq" id="WP_200165366.1">
    <property type="nucleotide sequence ID" value="NZ_JACTSG010000001.1"/>
</dbReference>
<comment type="caution">
    <text evidence="1">The sequence shown here is derived from an EMBL/GenBank/DDBJ whole genome shotgun (WGS) entry which is preliminary data.</text>
</comment>
<protein>
    <submittedName>
        <fullName evidence="1">Uncharacterized protein</fullName>
    </submittedName>
</protein>